<dbReference type="EMBL" id="CP081869">
    <property type="protein sequence ID" value="QZO01264.1"/>
    <property type="molecule type" value="Genomic_DNA"/>
</dbReference>
<dbReference type="Proteomes" id="UP000825701">
    <property type="component" value="Chromosome"/>
</dbReference>
<accession>A0A9E6UPC3</accession>
<evidence type="ECO:0000313" key="1">
    <source>
        <dbReference type="EMBL" id="QZO01264.1"/>
    </source>
</evidence>
<protein>
    <submittedName>
        <fullName evidence="1">Uncharacterized protein</fullName>
    </submittedName>
</protein>
<gene>
    <name evidence="1" type="ORF">K6K41_07015</name>
</gene>
<dbReference type="RefSeq" id="WP_261404505.1">
    <property type="nucleotide sequence ID" value="NZ_CP081869.1"/>
</dbReference>
<reference evidence="1" key="1">
    <citation type="submission" date="2021-08" db="EMBL/GenBank/DDBJ databases">
        <authorList>
            <person name="Zhang H."/>
            <person name="Xu M."/>
            <person name="Yu Z."/>
            <person name="Yang L."/>
            <person name="Cai Y."/>
        </authorList>
    </citation>
    <scope>NUCLEOTIDE SEQUENCE</scope>
    <source>
        <strain evidence="1">CHL1</strain>
    </source>
</reference>
<sequence length="45" mass="4896">MVAATVTEALELARELGQAEHEKVTILSDSGWILSLDELENLIEG</sequence>
<evidence type="ECO:0000313" key="2">
    <source>
        <dbReference type="Proteomes" id="UP000825701"/>
    </source>
</evidence>
<organism evidence="1 2">
    <name type="scientific">Chenggangzhangella methanolivorans</name>
    <dbReference type="NCBI Taxonomy" id="1437009"/>
    <lineage>
        <taxon>Bacteria</taxon>
        <taxon>Pseudomonadati</taxon>
        <taxon>Pseudomonadota</taxon>
        <taxon>Alphaproteobacteria</taxon>
        <taxon>Hyphomicrobiales</taxon>
        <taxon>Methylopilaceae</taxon>
        <taxon>Chenggangzhangella</taxon>
    </lineage>
</organism>
<name>A0A9E6UPC3_9HYPH</name>
<proteinExistence type="predicted"/>
<keyword evidence="2" id="KW-1185">Reference proteome</keyword>
<dbReference type="AlphaFoldDB" id="A0A9E6UPC3"/>
<dbReference type="KEGG" id="cmet:K6K41_07015"/>